<dbReference type="Pfam" id="PF00326">
    <property type="entry name" value="Peptidase_S9"/>
    <property type="match status" value="1"/>
</dbReference>
<comment type="function">
    <text evidence="5">This enzyme catalyzes the hydrolysis of the N-terminal peptide bond of an N-acetylated peptide to generate an N-acetylated amino acid and a peptide with a free N-terminus. It preferentially cleaves off Ac-Ala, Ac-Met and Ac-Ser. Also, involved in the degradation of oxidized and glycated proteins.</text>
</comment>
<dbReference type="PANTHER" id="PTHR42776:SF27">
    <property type="entry name" value="DIPEPTIDYL PEPTIDASE FAMILY MEMBER 6"/>
    <property type="match status" value="1"/>
</dbReference>
<evidence type="ECO:0000259" key="7">
    <source>
        <dbReference type="Pfam" id="PF10647"/>
    </source>
</evidence>
<dbReference type="EMBL" id="CADCWI010000088">
    <property type="protein sequence ID" value="CAA9558251.1"/>
    <property type="molecule type" value="Genomic_DNA"/>
</dbReference>
<dbReference type="AlphaFoldDB" id="A0A6J4UU65"/>
<feature type="domain" description="Peptidase S9 prolyl oligopeptidase catalytic" evidence="6">
    <location>
        <begin position="405"/>
        <end position="607"/>
    </location>
</feature>
<evidence type="ECO:0000256" key="3">
    <source>
        <dbReference type="ARBA" id="ARBA00032284"/>
    </source>
</evidence>
<dbReference type="Pfam" id="PF10647">
    <property type="entry name" value="Gmad1"/>
    <property type="match status" value="1"/>
</dbReference>
<dbReference type="InterPro" id="IPR001375">
    <property type="entry name" value="Peptidase_S9_cat"/>
</dbReference>
<evidence type="ECO:0000256" key="2">
    <source>
        <dbReference type="ARBA" id="ARBA00022990"/>
    </source>
</evidence>
<dbReference type="PROSITE" id="PS00708">
    <property type="entry name" value="PRO_ENDOPEP_SER"/>
    <property type="match status" value="1"/>
</dbReference>
<dbReference type="InterPro" id="IPR002471">
    <property type="entry name" value="Pept_S9_AS"/>
</dbReference>
<sequence length="610" mass="66869">MATPGTSNAADVQRFENAARQFFDRPSFSSPVFLDASTIAFLDDRSGVSQVSTISVGDGQGAIQPRTSYPDRVLSLLSNGEGNMIFGMDSGGNERQQLWRLAASNWDPVRITSRDDAIHEPGAMQHGSTYVLYRSNARDEATFDILGTGGDDRDADIWMEAAGQATPAAISADGQLALIVRINTNLDADVLLARRSGGDPVVLTPHQGEAWILGADFHPDMKRVFVLTNADTEFARLVAIEVETGERTVVVEDTWDVERFAISPDGTRVAVGINENGWSRVAVHRLDGTDEVLPIDIPRGTIDRFSWAPDSSAVAFGMSTATDPSQVVLARLDGLVTVVGEGGIHPRPAVVEPELIHYRTFDGRDIPAFFFRSPVPGPRPVLVEIHGGPESQRRLQYTSAVPTDQLVQSLGISVLSLNVRGSTGYGKAYSHLDDKDLRLDSVKDVAAAVGWLRQRDDVMGDRIGVMGQSYGGFMTLASLCFYPDLWSAAVDVVGIANFVSFLERTGPWRRQHRSEEYGFLEHDREMLERISPLNHVDAITAPLMVIHGRNDPRVPLYEAEQIVEALRERGRTVQLRVFDDEGHGLSKRENRISGYAEAAAFLLRHLSPTP</sequence>
<proteinExistence type="predicted"/>
<dbReference type="InterPro" id="IPR011042">
    <property type="entry name" value="6-blade_b-propeller_TolB-like"/>
</dbReference>
<dbReference type="SUPFAM" id="SSF53474">
    <property type="entry name" value="alpha/beta-Hydrolases"/>
    <property type="match status" value="1"/>
</dbReference>
<dbReference type="GO" id="GO:0004252">
    <property type="term" value="F:serine-type endopeptidase activity"/>
    <property type="evidence" value="ECO:0007669"/>
    <property type="project" value="InterPro"/>
</dbReference>
<protein>
    <recommendedName>
        <fullName evidence="4">Acyl-peptide hydrolase</fullName>
    </recommendedName>
    <alternativeName>
        <fullName evidence="3">Acylaminoacyl-peptidase</fullName>
    </alternativeName>
</protein>
<evidence type="ECO:0000256" key="5">
    <source>
        <dbReference type="ARBA" id="ARBA00045885"/>
    </source>
</evidence>
<organism evidence="8">
    <name type="scientific">uncultured Thermomicrobiales bacterium</name>
    <dbReference type="NCBI Taxonomy" id="1645740"/>
    <lineage>
        <taxon>Bacteria</taxon>
        <taxon>Pseudomonadati</taxon>
        <taxon>Thermomicrobiota</taxon>
        <taxon>Thermomicrobia</taxon>
        <taxon>Thermomicrobiales</taxon>
        <taxon>environmental samples</taxon>
    </lineage>
</organism>
<dbReference type="Gene3D" id="3.40.50.1820">
    <property type="entry name" value="alpha/beta hydrolase"/>
    <property type="match status" value="1"/>
</dbReference>
<name>A0A6J4UU65_9BACT</name>
<feature type="domain" description="Lipoprotein LpqB C-terminal" evidence="7">
    <location>
        <begin position="157"/>
        <end position="285"/>
    </location>
</feature>
<evidence type="ECO:0000259" key="6">
    <source>
        <dbReference type="Pfam" id="PF00326"/>
    </source>
</evidence>
<dbReference type="Gene3D" id="2.120.10.30">
    <property type="entry name" value="TolB, C-terminal domain"/>
    <property type="match status" value="1"/>
</dbReference>
<dbReference type="InterPro" id="IPR018910">
    <property type="entry name" value="LpqB_C"/>
</dbReference>
<dbReference type="PANTHER" id="PTHR42776">
    <property type="entry name" value="SERINE PEPTIDASE S9 FAMILY MEMBER"/>
    <property type="match status" value="1"/>
</dbReference>
<evidence type="ECO:0000256" key="1">
    <source>
        <dbReference type="ARBA" id="ARBA00022801"/>
    </source>
</evidence>
<dbReference type="GO" id="GO:0006508">
    <property type="term" value="P:proteolysis"/>
    <property type="evidence" value="ECO:0007669"/>
    <property type="project" value="InterPro"/>
</dbReference>
<accession>A0A6J4UU65</accession>
<gene>
    <name evidence="8" type="ORF">AVDCRST_MAG43-1652</name>
</gene>
<keyword evidence="1" id="KW-0378">Hydrolase</keyword>
<evidence type="ECO:0000256" key="4">
    <source>
        <dbReference type="ARBA" id="ARBA00032596"/>
    </source>
</evidence>
<reference evidence="8" key="1">
    <citation type="submission" date="2020-02" db="EMBL/GenBank/DDBJ databases">
        <authorList>
            <person name="Meier V. D."/>
        </authorList>
    </citation>
    <scope>NUCLEOTIDE SEQUENCE</scope>
    <source>
        <strain evidence="8">AVDCRST_MAG43</strain>
    </source>
</reference>
<keyword evidence="2" id="KW-0007">Acetylation</keyword>
<dbReference type="SUPFAM" id="SSF82171">
    <property type="entry name" value="DPP6 N-terminal domain-like"/>
    <property type="match status" value="1"/>
</dbReference>
<evidence type="ECO:0000313" key="8">
    <source>
        <dbReference type="EMBL" id="CAA9558251.1"/>
    </source>
</evidence>
<dbReference type="InterPro" id="IPR029058">
    <property type="entry name" value="AB_hydrolase_fold"/>
</dbReference>